<keyword evidence="1" id="KW-0732">Signal</keyword>
<name>A0ABU0FLG2_9HYPH</name>
<accession>A0ABU0FLG2</accession>
<protein>
    <submittedName>
        <fullName evidence="2">Uncharacterized protein</fullName>
    </submittedName>
</protein>
<reference evidence="2 3" key="1">
    <citation type="submission" date="2023-07" db="EMBL/GenBank/DDBJ databases">
        <title>Genomic Encyclopedia of Type Strains, Phase IV (KMG-IV): sequencing the most valuable type-strain genomes for metagenomic binning, comparative biology and taxonomic classification.</title>
        <authorList>
            <person name="Goeker M."/>
        </authorList>
    </citation>
    <scope>NUCLEOTIDE SEQUENCE [LARGE SCALE GENOMIC DNA]</scope>
    <source>
        <strain evidence="2 3">DSM 5896</strain>
    </source>
</reference>
<dbReference type="EMBL" id="JAUSVK010000001">
    <property type="protein sequence ID" value="MDQ0395443.1"/>
    <property type="molecule type" value="Genomic_DNA"/>
</dbReference>
<gene>
    <name evidence="2" type="ORF">J3R73_005235</name>
</gene>
<dbReference type="RefSeq" id="WP_307434149.1">
    <property type="nucleotide sequence ID" value="NZ_JAUSVK010000001.1"/>
</dbReference>
<feature type="chain" id="PRO_5047296706" evidence="1">
    <location>
        <begin position="21"/>
        <end position="124"/>
    </location>
</feature>
<evidence type="ECO:0000313" key="3">
    <source>
        <dbReference type="Proteomes" id="UP001237448"/>
    </source>
</evidence>
<organism evidence="2 3">
    <name type="scientific">Labrys monachus</name>
    <dbReference type="NCBI Taxonomy" id="217067"/>
    <lineage>
        <taxon>Bacteria</taxon>
        <taxon>Pseudomonadati</taxon>
        <taxon>Pseudomonadota</taxon>
        <taxon>Alphaproteobacteria</taxon>
        <taxon>Hyphomicrobiales</taxon>
        <taxon>Xanthobacteraceae</taxon>
        <taxon>Labrys</taxon>
    </lineage>
</organism>
<sequence length="124" mass="13313">MKYILPLSVLLLTGMNCASASDLQLTAAEIKARIIGNTVLGVEDGNPYQEYFNPNGSISGKSSTETYTGAWRIQGDKLCMGYESDDESGQINDWNCSDVGVIGDRVIWNDDGELSEGKLVAGGK</sequence>
<proteinExistence type="predicted"/>
<dbReference type="Proteomes" id="UP001237448">
    <property type="component" value="Unassembled WGS sequence"/>
</dbReference>
<feature type="signal peptide" evidence="1">
    <location>
        <begin position="1"/>
        <end position="20"/>
    </location>
</feature>
<comment type="caution">
    <text evidence="2">The sequence shown here is derived from an EMBL/GenBank/DDBJ whole genome shotgun (WGS) entry which is preliminary data.</text>
</comment>
<evidence type="ECO:0000256" key="1">
    <source>
        <dbReference type="SAM" id="SignalP"/>
    </source>
</evidence>
<keyword evidence="3" id="KW-1185">Reference proteome</keyword>
<evidence type="ECO:0000313" key="2">
    <source>
        <dbReference type="EMBL" id="MDQ0395443.1"/>
    </source>
</evidence>